<feature type="compositionally biased region" description="Basic and acidic residues" evidence="1">
    <location>
        <begin position="100"/>
        <end position="131"/>
    </location>
</feature>
<gene>
    <name evidence="2" type="ORF">F5891DRAFT_1189352</name>
</gene>
<sequence>MKDLQKEIEWLRDLEQQHSEGQKTALDGRGQVIVAGDSLDVDIEPGEVTLEGDTINRRSPSPRRIQTQSVLSVSDGKKRRRSVSPPRNQMSYYPYRKQRHQEPVHREYPSSQRDRDYSAHHYRPRSPERFTRRGRSPSPTRARDNSQYPNHYHNTVHRTGHRSPSPHHAPPSKWRHLDSNYPSINLTSAAPSIPRTSSLPMGCLQFVPSSTVTTVAGFDRTGPHPVHN</sequence>
<comment type="caution">
    <text evidence="2">The sequence shown here is derived from an EMBL/GenBank/DDBJ whole genome shotgun (WGS) entry which is preliminary data.</text>
</comment>
<dbReference type="AlphaFoldDB" id="A0AAD4HJF7"/>
<protein>
    <submittedName>
        <fullName evidence="2">Uncharacterized protein</fullName>
    </submittedName>
</protein>
<evidence type="ECO:0000313" key="2">
    <source>
        <dbReference type="EMBL" id="KAG1899880.1"/>
    </source>
</evidence>
<keyword evidence="3" id="KW-1185">Reference proteome</keyword>
<organism evidence="2 3">
    <name type="scientific">Suillus fuscotomentosus</name>
    <dbReference type="NCBI Taxonomy" id="1912939"/>
    <lineage>
        <taxon>Eukaryota</taxon>
        <taxon>Fungi</taxon>
        <taxon>Dikarya</taxon>
        <taxon>Basidiomycota</taxon>
        <taxon>Agaricomycotina</taxon>
        <taxon>Agaricomycetes</taxon>
        <taxon>Agaricomycetidae</taxon>
        <taxon>Boletales</taxon>
        <taxon>Suillineae</taxon>
        <taxon>Suillaceae</taxon>
        <taxon>Suillus</taxon>
    </lineage>
</organism>
<dbReference type="EMBL" id="JABBWK010000030">
    <property type="protein sequence ID" value="KAG1899880.1"/>
    <property type="molecule type" value="Genomic_DNA"/>
</dbReference>
<name>A0AAD4HJF7_9AGAM</name>
<feature type="compositionally biased region" description="Basic residues" evidence="1">
    <location>
        <begin position="154"/>
        <end position="165"/>
    </location>
</feature>
<dbReference type="RefSeq" id="XP_041225456.1">
    <property type="nucleotide sequence ID" value="XM_041367148.1"/>
</dbReference>
<reference evidence="2" key="1">
    <citation type="journal article" date="2020" name="New Phytol.">
        <title>Comparative genomics reveals dynamic genome evolution in host specialist ectomycorrhizal fungi.</title>
        <authorList>
            <person name="Lofgren L.A."/>
            <person name="Nguyen N.H."/>
            <person name="Vilgalys R."/>
            <person name="Ruytinx J."/>
            <person name="Liao H.L."/>
            <person name="Branco S."/>
            <person name="Kuo A."/>
            <person name="LaButti K."/>
            <person name="Lipzen A."/>
            <person name="Andreopoulos W."/>
            <person name="Pangilinan J."/>
            <person name="Riley R."/>
            <person name="Hundley H."/>
            <person name="Na H."/>
            <person name="Barry K."/>
            <person name="Grigoriev I.V."/>
            <person name="Stajich J.E."/>
            <person name="Kennedy P.G."/>
        </authorList>
    </citation>
    <scope>NUCLEOTIDE SEQUENCE</scope>
    <source>
        <strain evidence="2">FC203</strain>
    </source>
</reference>
<evidence type="ECO:0000313" key="3">
    <source>
        <dbReference type="Proteomes" id="UP001195769"/>
    </source>
</evidence>
<dbReference type="GeneID" id="64661446"/>
<accession>A0AAD4HJF7</accession>
<feature type="region of interest" description="Disordered" evidence="1">
    <location>
        <begin position="44"/>
        <end position="174"/>
    </location>
</feature>
<dbReference type="Proteomes" id="UP001195769">
    <property type="component" value="Unassembled WGS sequence"/>
</dbReference>
<evidence type="ECO:0000256" key="1">
    <source>
        <dbReference type="SAM" id="MobiDB-lite"/>
    </source>
</evidence>
<proteinExistence type="predicted"/>